<evidence type="ECO:0000313" key="8">
    <source>
        <dbReference type="Proteomes" id="UP000713904"/>
    </source>
</evidence>
<dbReference type="Proteomes" id="UP000713904">
    <property type="component" value="Unassembled WGS sequence"/>
</dbReference>
<comment type="caution">
    <text evidence="7">The sequence shown here is derived from an EMBL/GenBank/DDBJ whole genome shotgun (WGS) entry which is preliminary data.</text>
</comment>
<keyword evidence="5 6" id="KW-0269">Exonuclease</keyword>
<dbReference type="EC" id="3.1.11.6" evidence="6"/>
<organism evidence="7 8">
    <name type="scientific">Peptostreptococcus canis</name>
    <dbReference type="NCBI Taxonomy" id="1159213"/>
    <lineage>
        <taxon>Bacteria</taxon>
        <taxon>Bacillati</taxon>
        <taxon>Bacillota</taxon>
        <taxon>Clostridia</taxon>
        <taxon>Peptostreptococcales</taxon>
        <taxon>Peptostreptococcaceae</taxon>
        <taxon>Peptostreptococcus</taxon>
    </lineage>
</organism>
<dbReference type="Gene3D" id="1.10.287.1040">
    <property type="entry name" value="Exonuclease VII, small subunit"/>
    <property type="match status" value="1"/>
</dbReference>
<evidence type="ECO:0000256" key="5">
    <source>
        <dbReference type="ARBA" id="ARBA00022839"/>
    </source>
</evidence>
<evidence type="ECO:0000256" key="6">
    <source>
        <dbReference type="HAMAP-Rule" id="MF_00337"/>
    </source>
</evidence>
<dbReference type="NCBIfam" id="TIGR01280">
    <property type="entry name" value="xseB"/>
    <property type="match status" value="1"/>
</dbReference>
<dbReference type="GO" id="GO:0008855">
    <property type="term" value="F:exodeoxyribonuclease VII activity"/>
    <property type="evidence" value="ECO:0007669"/>
    <property type="project" value="UniProtKB-EC"/>
</dbReference>
<dbReference type="InterPro" id="IPR037004">
    <property type="entry name" value="Exonuc_VII_ssu_sf"/>
</dbReference>
<gene>
    <name evidence="6 7" type="primary">xseB</name>
    <name evidence="7" type="ORF">HLB29_07315</name>
</gene>
<evidence type="ECO:0000256" key="1">
    <source>
        <dbReference type="ARBA" id="ARBA00009998"/>
    </source>
</evidence>
<sequence>MRNDIKAGIIKDKSYEEAFKRMEEILQILETGNIKLDDSLNLYEEGIQLYKHCSEILEKAELKVSKFNELGEEVEVEF</sequence>
<dbReference type="InterPro" id="IPR003761">
    <property type="entry name" value="Exonuc_VII_S"/>
</dbReference>
<dbReference type="EMBL" id="JABGBW010000006">
    <property type="protein sequence ID" value="MBC2576494.1"/>
    <property type="molecule type" value="Genomic_DNA"/>
</dbReference>
<accession>A0ABR6TM55</accession>
<keyword evidence="2 6" id="KW-0963">Cytoplasm</keyword>
<evidence type="ECO:0000313" key="7">
    <source>
        <dbReference type="EMBL" id="MBC2576494.1"/>
    </source>
</evidence>
<dbReference type="RefSeq" id="WP_185624516.1">
    <property type="nucleotide sequence ID" value="NZ_JABGBW010000006.1"/>
</dbReference>
<dbReference type="Pfam" id="PF02609">
    <property type="entry name" value="Exonuc_VII_S"/>
    <property type="match status" value="1"/>
</dbReference>
<dbReference type="PANTHER" id="PTHR34137:SF1">
    <property type="entry name" value="EXODEOXYRIBONUCLEASE 7 SMALL SUBUNIT"/>
    <property type="match status" value="1"/>
</dbReference>
<keyword evidence="4 6" id="KW-0378">Hydrolase</keyword>
<dbReference type="HAMAP" id="MF_00337">
    <property type="entry name" value="Exonuc_7_S"/>
    <property type="match status" value="1"/>
</dbReference>
<name>A0ABR6TM55_9FIRM</name>
<protein>
    <recommendedName>
        <fullName evidence="6">Exodeoxyribonuclease 7 small subunit</fullName>
        <ecNumber evidence="6">3.1.11.6</ecNumber>
    </recommendedName>
    <alternativeName>
        <fullName evidence="6">Exodeoxyribonuclease VII small subunit</fullName>
        <shortName evidence="6">Exonuclease VII small subunit</shortName>
    </alternativeName>
</protein>
<proteinExistence type="inferred from homology"/>
<keyword evidence="3 6" id="KW-0540">Nuclease</keyword>
<comment type="subcellular location">
    <subcellularLocation>
        <location evidence="6">Cytoplasm</location>
    </subcellularLocation>
</comment>
<dbReference type="SUPFAM" id="SSF116842">
    <property type="entry name" value="XseB-like"/>
    <property type="match status" value="1"/>
</dbReference>
<keyword evidence="8" id="KW-1185">Reference proteome</keyword>
<evidence type="ECO:0000256" key="4">
    <source>
        <dbReference type="ARBA" id="ARBA00022801"/>
    </source>
</evidence>
<dbReference type="PANTHER" id="PTHR34137">
    <property type="entry name" value="EXODEOXYRIBONUCLEASE 7 SMALL SUBUNIT"/>
    <property type="match status" value="1"/>
</dbReference>
<comment type="subunit">
    <text evidence="6">Heterooligomer composed of large and small subunits.</text>
</comment>
<comment type="function">
    <text evidence="6">Bidirectionally degrades single-stranded DNA into large acid-insoluble oligonucleotides, which are then degraded further into small acid-soluble oligonucleotides.</text>
</comment>
<comment type="catalytic activity">
    <reaction evidence="6">
        <text>Exonucleolytic cleavage in either 5'- to 3'- or 3'- to 5'-direction to yield nucleoside 5'-phosphates.</text>
        <dbReference type="EC" id="3.1.11.6"/>
    </reaction>
</comment>
<evidence type="ECO:0000256" key="3">
    <source>
        <dbReference type="ARBA" id="ARBA00022722"/>
    </source>
</evidence>
<reference evidence="7 8" key="1">
    <citation type="submission" date="2020-05" db="EMBL/GenBank/DDBJ databases">
        <title>Draft genome of xy-202 and genomic insight in genome of the genus Peptostreptococcus.</title>
        <authorList>
            <person name="Zhang Z."/>
        </authorList>
    </citation>
    <scope>NUCLEOTIDE SEQUENCE [LARGE SCALE GENOMIC DNA]</scope>
    <source>
        <strain evidence="7 8">DSM 27025</strain>
    </source>
</reference>
<evidence type="ECO:0000256" key="2">
    <source>
        <dbReference type="ARBA" id="ARBA00022490"/>
    </source>
</evidence>
<comment type="similarity">
    <text evidence="1 6">Belongs to the XseB family.</text>
</comment>